<evidence type="ECO:0008006" key="2">
    <source>
        <dbReference type="Google" id="ProtNLM"/>
    </source>
</evidence>
<name>A0A2C9V409_MANES</name>
<evidence type="ECO:0000313" key="1">
    <source>
        <dbReference type="EMBL" id="OAY39136.1"/>
    </source>
</evidence>
<organism evidence="1">
    <name type="scientific">Manihot esculenta</name>
    <name type="common">Cassava</name>
    <name type="synonym">Jatropha manihot</name>
    <dbReference type="NCBI Taxonomy" id="3983"/>
    <lineage>
        <taxon>Eukaryota</taxon>
        <taxon>Viridiplantae</taxon>
        <taxon>Streptophyta</taxon>
        <taxon>Embryophyta</taxon>
        <taxon>Tracheophyta</taxon>
        <taxon>Spermatophyta</taxon>
        <taxon>Magnoliopsida</taxon>
        <taxon>eudicotyledons</taxon>
        <taxon>Gunneridae</taxon>
        <taxon>Pentapetalae</taxon>
        <taxon>rosids</taxon>
        <taxon>fabids</taxon>
        <taxon>Malpighiales</taxon>
        <taxon>Euphorbiaceae</taxon>
        <taxon>Crotonoideae</taxon>
        <taxon>Manihoteae</taxon>
        <taxon>Manihot</taxon>
    </lineage>
</organism>
<accession>A0A2C9V409</accession>
<reference evidence="1" key="1">
    <citation type="submission" date="2016-02" db="EMBL/GenBank/DDBJ databases">
        <title>WGS assembly of Manihot esculenta.</title>
        <authorList>
            <person name="Bredeson J.V."/>
            <person name="Prochnik S.E."/>
            <person name="Lyons J.B."/>
            <person name="Schmutz J."/>
            <person name="Grimwood J."/>
            <person name="Vrebalov J."/>
            <person name="Bart R.S."/>
            <person name="Amuge T."/>
            <person name="Ferguson M.E."/>
            <person name="Green R."/>
            <person name="Putnam N."/>
            <person name="Stites J."/>
            <person name="Rounsley S."/>
            <person name="Rokhsar D.S."/>
        </authorList>
    </citation>
    <scope>NUCLEOTIDE SEQUENCE [LARGE SCALE GENOMIC DNA]</scope>
    <source>
        <tissue evidence="1">Leaf</tissue>
    </source>
</reference>
<dbReference type="AlphaFoldDB" id="A0A2C9V409"/>
<sequence>MTMFSQLNTWQVLRCPKISHLFFADDSLIFFNARLEEADSIKSILNTYAAASGQVSQCGLLYKV</sequence>
<proteinExistence type="predicted"/>
<dbReference type="EMBL" id="CM004396">
    <property type="protein sequence ID" value="OAY39136.1"/>
    <property type="molecule type" value="Genomic_DNA"/>
</dbReference>
<protein>
    <recommendedName>
        <fullName evidence="2">Reverse transcriptase domain-containing protein</fullName>
    </recommendedName>
</protein>
<gene>
    <name evidence="1" type="ORF">MANES_10G070300</name>
</gene>